<name>A0AAW9CT38_BURTH</name>
<dbReference type="AlphaFoldDB" id="A0AAW9CT38"/>
<evidence type="ECO:0000313" key="2">
    <source>
        <dbReference type="Proteomes" id="UP001272137"/>
    </source>
</evidence>
<protein>
    <submittedName>
        <fullName evidence="1">Uncharacterized protein</fullName>
    </submittedName>
</protein>
<dbReference type="EMBL" id="QXCT01000001">
    <property type="protein sequence ID" value="MDW9251987.1"/>
    <property type="molecule type" value="Genomic_DNA"/>
</dbReference>
<evidence type="ECO:0000313" key="1">
    <source>
        <dbReference type="EMBL" id="MDW9251987.1"/>
    </source>
</evidence>
<dbReference type="Proteomes" id="UP001272137">
    <property type="component" value="Unassembled WGS sequence"/>
</dbReference>
<gene>
    <name evidence="1" type="ORF">C7S16_7027</name>
</gene>
<organism evidence="1 2">
    <name type="scientific">Burkholderia thailandensis</name>
    <dbReference type="NCBI Taxonomy" id="57975"/>
    <lineage>
        <taxon>Bacteria</taxon>
        <taxon>Pseudomonadati</taxon>
        <taxon>Pseudomonadota</taxon>
        <taxon>Betaproteobacteria</taxon>
        <taxon>Burkholderiales</taxon>
        <taxon>Burkholderiaceae</taxon>
        <taxon>Burkholderia</taxon>
        <taxon>pseudomallei group</taxon>
    </lineage>
</organism>
<sequence>MARGATFRGRIDLAACIGWLSRAGFGRPLRCTRFLPRIERRGLAAREAGGVARGPTRARRSSARRSSAWAQYFFFGGIERRTCLRNLATAAAFFRLRSVVGFS</sequence>
<accession>A0AAW9CT38</accession>
<proteinExistence type="predicted"/>
<reference evidence="1" key="1">
    <citation type="submission" date="2018-08" db="EMBL/GenBank/DDBJ databases">
        <title>Identification of Burkholderia cepacia strains that express a Burkholderia pseudomallei-like capsular polysaccharide.</title>
        <authorList>
            <person name="Burtnick M.N."/>
            <person name="Vongsouvath M."/>
            <person name="Newton P."/>
            <person name="Wuthiekanun V."/>
            <person name="Limmathurotsakul D."/>
            <person name="Brett P.J."/>
            <person name="Chantratita N."/>
            <person name="Dance D.A."/>
        </authorList>
    </citation>
    <scope>NUCLEOTIDE SEQUENCE</scope>
    <source>
        <strain evidence="1">SBXCC001</strain>
    </source>
</reference>
<comment type="caution">
    <text evidence="1">The sequence shown here is derived from an EMBL/GenBank/DDBJ whole genome shotgun (WGS) entry which is preliminary data.</text>
</comment>